<dbReference type="Pfam" id="PF02311">
    <property type="entry name" value="AraC_binding"/>
    <property type="match status" value="1"/>
</dbReference>
<sequence length="286" mass="32191">MEKTEGLKDPLYEKDFVRFWRIPEGDCELLSARYTTQSFGRHSHDRYAVGVISAGVEKLFYRGSYALGGVGSVVTITPGEIHDGLPGHDNGWMYRMLYLDPDWVNRSVFQGRVASDHVHLFQEALSSNPAFAQTFLQQHQLIEQTPPGLQRESILLELVCQVFERSGAPALSVLPSEQQAVKRIKQKLEDDFARDIPLETLAQLVDLDPLYLIRVFKKHVGVSPHSYQIQKRIAHVQKLLRAGASLTEAAFACGFFDQSHMTRAFKKVVGVTPGSFRNSGAFRENT</sequence>
<dbReference type="InterPro" id="IPR018060">
    <property type="entry name" value="HTH_AraC"/>
</dbReference>
<dbReference type="EMBL" id="FNRV01000001">
    <property type="protein sequence ID" value="SEB85492.1"/>
    <property type="molecule type" value="Genomic_DNA"/>
</dbReference>
<comment type="caution">
    <text evidence="6">The sequence shown here is derived from an EMBL/GenBank/DDBJ whole genome shotgun (WGS) entry which is preliminary data.</text>
</comment>
<dbReference type="InterPro" id="IPR050204">
    <property type="entry name" value="AraC_XylS_family_regulators"/>
</dbReference>
<dbReference type="SUPFAM" id="SSF46689">
    <property type="entry name" value="Homeodomain-like"/>
    <property type="match status" value="2"/>
</dbReference>
<dbReference type="PANTHER" id="PTHR46796">
    <property type="entry name" value="HTH-TYPE TRANSCRIPTIONAL ACTIVATOR RHAS-RELATED"/>
    <property type="match status" value="1"/>
</dbReference>
<evidence type="ECO:0000256" key="3">
    <source>
        <dbReference type="ARBA" id="ARBA00023163"/>
    </source>
</evidence>
<name>A0ABY0XPS5_9PSED</name>
<evidence type="ECO:0000256" key="2">
    <source>
        <dbReference type="ARBA" id="ARBA00023125"/>
    </source>
</evidence>
<protein>
    <submittedName>
        <fullName evidence="6">Transcriptional regulator, AraC family</fullName>
    </submittedName>
</protein>
<feature type="domain" description="HTH araC/xylS-type" evidence="5">
    <location>
        <begin position="182"/>
        <end position="279"/>
    </location>
</feature>
<dbReference type="Gene3D" id="1.10.10.60">
    <property type="entry name" value="Homeodomain-like"/>
    <property type="match status" value="2"/>
</dbReference>
<evidence type="ECO:0000256" key="1">
    <source>
        <dbReference type="ARBA" id="ARBA00023015"/>
    </source>
</evidence>
<evidence type="ECO:0000313" key="6">
    <source>
        <dbReference type="EMBL" id="SEB85492.1"/>
    </source>
</evidence>
<keyword evidence="2" id="KW-0238">DNA-binding</keyword>
<keyword evidence="1" id="KW-0805">Transcription regulation</keyword>
<dbReference type="SUPFAM" id="SSF51215">
    <property type="entry name" value="Regulatory protein AraC"/>
    <property type="match status" value="1"/>
</dbReference>
<dbReference type="SMART" id="SM00342">
    <property type="entry name" value="HTH_ARAC"/>
    <property type="match status" value="1"/>
</dbReference>
<proteinExistence type="predicted"/>
<dbReference type="Pfam" id="PF12833">
    <property type="entry name" value="HTH_18"/>
    <property type="match status" value="1"/>
</dbReference>
<evidence type="ECO:0000256" key="4">
    <source>
        <dbReference type="ARBA" id="ARBA00037345"/>
    </source>
</evidence>
<organism evidence="6 7">
    <name type="scientific">Pseudomonas mohnii</name>
    <dbReference type="NCBI Taxonomy" id="395600"/>
    <lineage>
        <taxon>Bacteria</taxon>
        <taxon>Pseudomonadati</taxon>
        <taxon>Pseudomonadota</taxon>
        <taxon>Gammaproteobacteria</taxon>
        <taxon>Pseudomonadales</taxon>
        <taxon>Pseudomonadaceae</taxon>
        <taxon>Pseudomonas</taxon>
    </lineage>
</organism>
<dbReference type="InterPro" id="IPR037923">
    <property type="entry name" value="HTH-like"/>
</dbReference>
<keyword evidence="7" id="KW-1185">Reference proteome</keyword>
<dbReference type="InterPro" id="IPR009057">
    <property type="entry name" value="Homeodomain-like_sf"/>
</dbReference>
<evidence type="ECO:0000259" key="5">
    <source>
        <dbReference type="PROSITE" id="PS01124"/>
    </source>
</evidence>
<comment type="function">
    <text evidence="4">Regulatory protein of the TOL plasmid xyl operons. XylS activates the xylXYZLTEGFJQKIH operon required for the degradation of toluene, m-xylene and p-xylene.</text>
</comment>
<accession>A0ABY0XPS5</accession>
<reference evidence="6 7" key="1">
    <citation type="submission" date="2016-10" db="EMBL/GenBank/DDBJ databases">
        <authorList>
            <person name="Varghese N."/>
            <person name="Submissions S."/>
        </authorList>
    </citation>
    <scope>NUCLEOTIDE SEQUENCE [LARGE SCALE GENOMIC DNA]</scope>
    <source>
        <strain evidence="6 7">DSM 18327</strain>
    </source>
</reference>
<dbReference type="InterPro" id="IPR003313">
    <property type="entry name" value="AraC-bd"/>
</dbReference>
<dbReference type="PANTHER" id="PTHR46796:SF2">
    <property type="entry name" value="TRANSCRIPTIONAL REGULATORY PROTEIN"/>
    <property type="match status" value="1"/>
</dbReference>
<dbReference type="PROSITE" id="PS01124">
    <property type="entry name" value="HTH_ARAC_FAMILY_2"/>
    <property type="match status" value="1"/>
</dbReference>
<keyword evidence="3" id="KW-0804">Transcription</keyword>
<gene>
    <name evidence="6" type="ORF">SAMN05216205_0817</name>
</gene>
<evidence type="ECO:0000313" key="7">
    <source>
        <dbReference type="Proteomes" id="UP000199665"/>
    </source>
</evidence>
<dbReference type="Proteomes" id="UP000199665">
    <property type="component" value="Unassembled WGS sequence"/>
</dbReference>
<dbReference type="RefSeq" id="WP_090462699.1">
    <property type="nucleotide sequence ID" value="NZ_FNRV01000001.1"/>
</dbReference>